<dbReference type="InParanoid" id="E8R387"/>
<dbReference type="PROSITE" id="PS51352">
    <property type="entry name" value="THIOREDOXIN_2"/>
    <property type="match status" value="1"/>
</dbReference>
<sequence>MVPPPSALHPPRSSREVSLHSLSPRWAAEPGSWPADSDAVVPSSWGRLAAAVVFNATLLVVSAALFWWQSWKDNLPVPRPSWLPSVPLGQMIQLDHLAAHLSRNTADSISARPLGPDDQDWLHPGQATLFHFANPDCPCSKYMEEHVRELYKMFGDRLRFVAVLPSHDQTVYQSGVSGLFPHFRVVSDPEGMLARAMGVYATPTAVLLDEDYRLVYRGNYNQGRFCMTVSSQYARQAIEAFLEGRRDFQPPPQALSSIGCPLPMLQNQANRLAAARSSQTSLLALEEAR</sequence>
<proteinExistence type="predicted"/>
<dbReference type="InterPro" id="IPR013766">
    <property type="entry name" value="Thioredoxin_domain"/>
</dbReference>
<accession>E8R387</accession>
<feature type="domain" description="Thioredoxin" evidence="1">
    <location>
        <begin position="71"/>
        <end position="243"/>
    </location>
</feature>
<dbReference type="GO" id="GO:0016491">
    <property type="term" value="F:oxidoreductase activity"/>
    <property type="evidence" value="ECO:0007669"/>
    <property type="project" value="InterPro"/>
</dbReference>
<dbReference type="OrthoDB" id="1495450at2"/>
<reference evidence="2 3" key="2">
    <citation type="journal article" date="2011" name="Stand. Genomic Sci.">
        <title>Complete genome sequence of Isosphaera pallida type strain (IS1B).</title>
        <authorList>
            <consortium name="US DOE Joint Genome Institute (JGI-PGF)"/>
            <person name="Goker M."/>
            <person name="Cleland D."/>
            <person name="Saunders E."/>
            <person name="Lapidus A."/>
            <person name="Nolan M."/>
            <person name="Lucas S."/>
            <person name="Hammon N."/>
            <person name="Deshpande S."/>
            <person name="Cheng J.F."/>
            <person name="Tapia R."/>
            <person name="Han C."/>
            <person name="Goodwin L."/>
            <person name="Pitluck S."/>
            <person name="Liolios K."/>
            <person name="Pagani I."/>
            <person name="Ivanova N."/>
            <person name="Mavromatis K."/>
            <person name="Pati A."/>
            <person name="Chen A."/>
            <person name="Palaniappan K."/>
            <person name="Land M."/>
            <person name="Hauser L."/>
            <person name="Chang Y.J."/>
            <person name="Jeffries C.D."/>
            <person name="Detter J.C."/>
            <person name="Beck B."/>
            <person name="Woyke T."/>
            <person name="Bristow J."/>
            <person name="Eisen J.A."/>
            <person name="Markowitz V."/>
            <person name="Hugenholtz P."/>
            <person name="Kyrpides N.C."/>
            <person name="Klenk H.P."/>
        </authorList>
    </citation>
    <scope>NUCLEOTIDE SEQUENCE [LARGE SCALE GENOMIC DNA]</scope>
    <source>
        <strain evidence="3">ATCC 43644 / DSM 9630 / IS1B</strain>
    </source>
</reference>
<dbReference type="Pfam" id="PF20029">
    <property type="entry name" value="DUF6436"/>
    <property type="match status" value="1"/>
</dbReference>
<dbReference type="HOGENOM" id="CLU_962334_0_0_0"/>
<dbReference type="AlphaFoldDB" id="E8R387"/>
<dbReference type="Gene3D" id="3.40.30.10">
    <property type="entry name" value="Glutaredoxin"/>
    <property type="match status" value="1"/>
</dbReference>
<evidence type="ECO:0000313" key="3">
    <source>
        <dbReference type="Proteomes" id="UP000008631"/>
    </source>
</evidence>
<dbReference type="eggNOG" id="COG1225">
    <property type="taxonomic scope" value="Bacteria"/>
</dbReference>
<dbReference type="InterPro" id="IPR045494">
    <property type="entry name" value="DUF6436"/>
</dbReference>
<evidence type="ECO:0000259" key="1">
    <source>
        <dbReference type="PROSITE" id="PS51352"/>
    </source>
</evidence>
<dbReference type="SUPFAM" id="SSF52833">
    <property type="entry name" value="Thioredoxin-like"/>
    <property type="match status" value="1"/>
</dbReference>
<dbReference type="InterPro" id="IPR036249">
    <property type="entry name" value="Thioredoxin-like_sf"/>
</dbReference>
<dbReference type="STRING" id="575540.Isop_2026"/>
<name>E8R387_ISOPI</name>
<protein>
    <submittedName>
        <fullName evidence="2">Alkyl hydroperoxide reductase/ Thiol specific antioxidant/ Mal allergen</fullName>
    </submittedName>
</protein>
<dbReference type="EMBL" id="CP002353">
    <property type="protein sequence ID" value="ADV62606.1"/>
    <property type="molecule type" value="Genomic_DNA"/>
</dbReference>
<gene>
    <name evidence="2" type="ordered locus">Isop_2026</name>
</gene>
<reference key="1">
    <citation type="submission" date="2010-11" db="EMBL/GenBank/DDBJ databases">
        <title>The complete sequence of chromosome of Isophaera pallida ATCC 43644.</title>
        <authorList>
            <consortium name="US DOE Joint Genome Institute (JGI-PGF)"/>
            <person name="Lucas S."/>
            <person name="Copeland A."/>
            <person name="Lapidus A."/>
            <person name="Bruce D."/>
            <person name="Goodwin L."/>
            <person name="Pitluck S."/>
            <person name="Kyrpides N."/>
            <person name="Mavromatis K."/>
            <person name="Pagani I."/>
            <person name="Ivanova N."/>
            <person name="Saunders E."/>
            <person name="Brettin T."/>
            <person name="Detter J.C."/>
            <person name="Han C."/>
            <person name="Tapia R."/>
            <person name="Land M."/>
            <person name="Hauser L."/>
            <person name="Markowitz V."/>
            <person name="Cheng J.-F."/>
            <person name="Hugenholtz P."/>
            <person name="Woyke T."/>
            <person name="Wu D."/>
            <person name="Eisen J.A."/>
        </authorList>
    </citation>
    <scope>NUCLEOTIDE SEQUENCE</scope>
    <source>
        <strain>ATCC 43644</strain>
    </source>
</reference>
<evidence type="ECO:0000313" key="2">
    <source>
        <dbReference type="EMBL" id="ADV62606.1"/>
    </source>
</evidence>
<dbReference type="Proteomes" id="UP000008631">
    <property type="component" value="Chromosome"/>
</dbReference>
<organism evidence="2 3">
    <name type="scientific">Isosphaera pallida (strain ATCC 43644 / DSM 9630 / IS1B)</name>
    <dbReference type="NCBI Taxonomy" id="575540"/>
    <lineage>
        <taxon>Bacteria</taxon>
        <taxon>Pseudomonadati</taxon>
        <taxon>Planctomycetota</taxon>
        <taxon>Planctomycetia</taxon>
        <taxon>Isosphaerales</taxon>
        <taxon>Isosphaeraceae</taxon>
        <taxon>Isosphaera</taxon>
    </lineage>
</organism>
<dbReference type="KEGG" id="ipa:Isop_2026"/>
<keyword evidence="3" id="KW-1185">Reference proteome</keyword>